<keyword evidence="1" id="KW-1133">Transmembrane helix</keyword>
<feature type="transmembrane region" description="Helical" evidence="1">
    <location>
        <begin position="393"/>
        <end position="410"/>
    </location>
</feature>
<keyword evidence="1" id="KW-0472">Membrane</keyword>
<feature type="transmembrane region" description="Helical" evidence="1">
    <location>
        <begin position="358"/>
        <end position="381"/>
    </location>
</feature>
<feature type="transmembrane region" description="Helical" evidence="1">
    <location>
        <begin position="169"/>
        <end position="188"/>
    </location>
</feature>
<feature type="transmembrane region" description="Helical" evidence="1">
    <location>
        <begin position="146"/>
        <end position="162"/>
    </location>
</feature>
<keyword evidence="1" id="KW-0812">Transmembrane</keyword>
<dbReference type="Proteomes" id="UP000637980">
    <property type="component" value="Unassembled WGS sequence"/>
</dbReference>
<feature type="transmembrane region" description="Helical" evidence="1">
    <location>
        <begin position="470"/>
        <end position="489"/>
    </location>
</feature>
<dbReference type="Pfam" id="PF01970">
    <property type="entry name" value="TctA"/>
    <property type="match status" value="1"/>
</dbReference>
<accession>A0ABQ3EIQ3</accession>
<evidence type="ECO:0000256" key="1">
    <source>
        <dbReference type="SAM" id="Phobius"/>
    </source>
</evidence>
<protein>
    <submittedName>
        <fullName evidence="3">Tripartite tricarboxylate transporter TctA</fullName>
    </submittedName>
</protein>
<proteinExistence type="predicted"/>
<feature type="transmembrane region" description="Helical" evidence="1">
    <location>
        <begin position="200"/>
        <end position="224"/>
    </location>
</feature>
<feature type="transmembrane region" description="Helical" evidence="1">
    <location>
        <begin position="263"/>
        <end position="283"/>
    </location>
</feature>
<keyword evidence="4" id="KW-1185">Reference proteome</keyword>
<organism evidence="3 4">
    <name type="scientific">Pseudovibrio japonicus</name>
    <dbReference type="NCBI Taxonomy" id="366534"/>
    <lineage>
        <taxon>Bacteria</taxon>
        <taxon>Pseudomonadati</taxon>
        <taxon>Pseudomonadota</taxon>
        <taxon>Alphaproteobacteria</taxon>
        <taxon>Hyphomicrobiales</taxon>
        <taxon>Stappiaceae</taxon>
        <taxon>Pseudovibrio</taxon>
    </lineage>
</organism>
<name>A0ABQ3EIQ3_9HYPH</name>
<feature type="transmembrane region" description="Helical" evidence="1">
    <location>
        <begin position="109"/>
        <end position="134"/>
    </location>
</feature>
<comment type="caution">
    <text evidence="3">The sequence shown here is derived from an EMBL/GenBank/DDBJ whole genome shotgun (WGS) entry which is preliminary data.</text>
</comment>
<feature type="transmembrane region" description="Helical" evidence="1">
    <location>
        <begin position="79"/>
        <end position="97"/>
    </location>
</feature>
<feature type="transmembrane region" description="Helical" evidence="1">
    <location>
        <begin position="327"/>
        <end position="346"/>
    </location>
</feature>
<evidence type="ECO:0000313" key="4">
    <source>
        <dbReference type="Proteomes" id="UP000637980"/>
    </source>
</evidence>
<dbReference type="PANTHER" id="PTHR35342:SF5">
    <property type="entry name" value="TRICARBOXYLIC TRANSPORT PROTEIN"/>
    <property type="match status" value="1"/>
</dbReference>
<evidence type="ECO:0000313" key="3">
    <source>
        <dbReference type="EMBL" id="GHB41604.1"/>
    </source>
</evidence>
<dbReference type="PANTHER" id="PTHR35342">
    <property type="entry name" value="TRICARBOXYLIC TRANSPORT PROTEIN"/>
    <property type="match status" value="1"/>
</dbReference>
<dbReference type="InterPro" id="IPR002823">
    <property type="entry name" value="DUF112_TM"/>
</dbReference>
<feature type="transmembrane region" description="Helical" evidence="1">
    <location>
        <begin position="6"/>
        <end position="31"/>
    </location>
</feature>
<evidence type="ECO:0000259" key="2">
    <source>
        <dbReference type="Pfam" id="PF01970"/>
    </source>
</evidence>
<dbReference type="RefSeq" id="WP_189437968.1">
    <property type="nucleotide sequence ID" value="NZ_BMXE01000006.1"/>
</dbReference>
<reference evidence="4" key="1">
    <citation type="journal article" date="2019" name="Int. J. Syst. Evol. Microbiol.">
        <title>The Global Catalogue of Microorganisms (GCM) 10K type strain sequencing project: providing services to taxonomists for standard genome sequencing and annotation.</title>
        <authorList>
            <consortium name="The Broad Institute Genomics Platform"/>
            <consortium name="The Broad Institute Genome Sequencing Center for Infectious Disease"/>
            <person name="Wu L."/>
            <person name="Ma J."/>
        </authorList>
    </citation>
    <scope>NUCLEOTIDE SEQUENCE [LARGE SCALE GENOMIC DNA]</scope>
    <source>
        <strain evidence="4">KCTC 12861</strain>
    </source>
</reference>
<feature type="domain" description="DUF112" evidence="2">
    <location>
        <begin position="18"/>
        <end position="441"/>
    </location>
</feature>
<dbReference type="EMBL" id="BMXE01000006">
    <property type="protein sequence ID" value="GHB41604.1"/>
    <property type="molecule type" value="Genomic_DNA"/>
</dbReference>
<gene>
    <name evidence="3" type="ORF">GCM10007094_33830</name>
</gene>
<sequence length="505" mass="52663">MLDGIWVGLSTAFSFSNLLMVIGGCLIGTFIGMLPGLGPMSIIAIMIPVAISIGDPSAALILLAGVYYGAIFGGSTSSILINAPGVASTVATSFDGYPLTRQGKAGKALTVAAISSFAGGSIGAILLMIFAPALASVALLFHSAEYFALMVVGLSAIAAFAGSGQVGKALLMTLVGLMMATVGEGALFNQPRFTMGILDLQSGFGFITLAMAMFALPEALFLVLDPSRSNSGGSSGDIKDLRITKEEAKKITPVIGRQSIQGFLIGVLPGAGATIASFLGYAVERNIAPKEEQKEFGKGSVKGLAAPEAANNAACTGSFVPLLTLGIPGSGTTAILLGALIALNVSPGPRLMVDQPEIFWSVIISMYVGNVILLILNLPLIPYIAKVLAVPRNFLIPFILFFTLMGAYIGQNNATELLMLVGFGVCATLLRFANYPLAPLLIGFILGSMLEDNFSRSMQLYDGIGFILERPMTMGLLVLAVVLVVLPLIRARRVRKQELQAAESD</sequence>
<feature type="transmembrane region" description="Helical" evidence="1">
    <location>
        <begin position="43"/>
        <end position="67"/>
    </location>
</feature>